<dbReference type="EMBL" id="CM055756">
    <property type="protein sequence ID" value="KAJ7989979.1"/>
    <property type="molecule type" value="Genomic_DNA"/>
</dbReference>
<dbReference type="Proteomes" id="UP001157502">
    <property type="component" value="Chromosome 29"/>
</dbReference>
<evidence type="ECO:0000313" key="2">
    <source>
        <dbReference type="Proteomes" id="UP001157502"/>
    </source>
</evidence>
<accession>A0ACC2FF37</accession>
<sequence length="2803" mass="307161">MDRNYPGTGFGDLGAGTGWSYERSAKASLVYGSSRSSHPDSELLHRQAYGAPHPLQGYTTNHHPGSSGQGGAWGTGRSLGLSGLFDTGLHHASPSGPDPSVMNLISALESQGRQAPPSASSLLSQFRTPSWQTAMHTQPELFIGSGSFPSSSLSAYQHPASFSGRSFPSSSLSLQDSPTFSPTSNGLLSPHDPLLHIKSPSQSSLGFDRLLSSQGASYRGSQDPSGPQQPQSSSSSGRHLPPPQFNLLSSQLQDQSAQLYNASVFSSAPAPPPPQSQQPQERAIPRQDSVIKHYQRTSPGQSQLSSSASHPLQHYLSCGASGYQQISHHRHGGVSCSPLGEQSPSADPKPSPRSDQVYRPIIQTPYTSSTPSSAASSSGSGGGLGKGPKNSSSSSGYSSSGSSSSRTPHTPHTPPSASSTSSSSSSSSNTNPNPSSGSSSAPSRQQAPPQSAPAPPPPPPPVSSAPTQQASSKPCLSIYGSPVAPVKPSAGLPGQTPPQQQSQSFSPGQPPPSHHPAHQPYGGFSSPQAQDLTSGSVVSGKGYGGLGPGSRSFSAEVVYGTDSAYGSMPATLGGAGSPSLGYGGQGHSPALLGSVGSAGSGAGSGAGGAGSGGGGVGAGGGTGGGGGSTYHLPDSSPSPSGNSGIIRAGMHSPAPARPAQSPGGAGGNKYLSSVLSPAFLSSPQGYSDTRVPQSQSYHPTPPKLKPDADMMGVERSQDDEEEDDDDFLIQHLLHAQSPTAHPSQHHSQRTQQQTSQSISQARDGHKGLAYDLNKASEERYHVQSVIRTNSATNSTAPGTTGNDSRGGLESQLEISLKKQQQAKNERGLPGAGASGGRGGTDPLSHPHSHGPQPNQHDSLSSVVHYSRGDPYCQPPHSQQHPSHPQQHPQHSQHAHSHSHGHPHMELKKPPDPSELPYLPKTPELQQQPRQSQSSMSIMDSPADQPQQNASAHMLQSVLSHTTRNKMDTQQVPSQQQQHSMTQQAMMGAGGVAGPGGSARVDPQPQSQSQLQLQLQSQAMEAHYVRGSQRDQSQASQNSVSPLDMLERTLSRANSRDSGGPSERGGVGGGDGGSSDRHRQQHRLPPPHHQSHHAQQTASEIHNFLSEPDMSLSTPSHLHHLNTHHPHPHVHPHHAQTHAHHALPHQHSHAQTHPHHLASNAGTPQQQPPPQPRDQESQLSQSQLDQLKEHQFDTVSPSGKAGQIQGQLQQEQQRFVPLTSICFPDSLLPDEDRSFFPGIEDMFCSDDYSKSSCSGGTGSGEGVQEGMSGARGQGPDGLEGAKNSGGRGGYEMMGHHGDQGYGQYCHSLSDTENGTMHLDLDSLKNHELPSTVNTEQLGLIQSQTPNIGMGGPGGVPGDGSANKMIGGTGSVPAGLTSPIFCYSKPKKLLKTSSFHLLKQRRDPQPQVKKNYAQEYEFEDDEDKADVPADIRLNSRRLPDLLPDLVSSCRKAGGGGATGLSSLSPLMGDMDFCHPSGYPSLGPPPQLLPHDGPKKRGRKPTKPKREGPPRPRGRPRIRPLPEPPYCRGLMGNVGGETRRGRGRGRGRGRKEEGMIEMHRDINKVPDLQYQPQAQQQFHQQQHFQPHQHHHLQPQQNLQPQQQHPHQQQHLHHHHHQQQLQHQQQPQHPTHQEPIKPIKIKLPIPSNHPSDSLLRTDSLSSTDPVLSDGSIGSAPSLGLSPGPTTGIDMNMTRSHEKMKQKTEALEMTWERDMDEQLTPEAWATMQKLSSTTEDKPSELKSNFMASFLDFLKTGKKQPGSDSRDLGEPVGGTQITETSSLKGGLRPLSPPPPPPPPPTFGDSSEGEDGLSPCKRLEDELKRNLETLPSFSSDEEEDSVSKNQDLQKSISSAISALYDTPHSLAVAVAPPPPSPSPPQSPSLPPTPPLALPQTQEVLDDLEEQENDEETCTEPQNNVQDEAQANTPSPQQSGLNLTEREDERKQEMEIEEEEEVKEDNNVGRKEVEEEEDEQELQVLDAPEMDDSPHLLAPVPPSPPSLTPLSTSPASPLPPPSFSSLPSPLPLQRDDEEEEVEEQRQTRRAYPNPSTSPPPSSSPPVVPSSPSPSPALPPSTTPPPSSSPPFSDAPDLGQPPSSSPSLSSPPSPPTPEEAPTPKITSLHLAKKQSNAAIAGESEEEDSESGGEGIYRERDEFVVRTEDIGTLKMALQTGREPPPIWRVQKALLQKFSPEIKDGQRQFCATSNYLGYFGDAKMRYQRLYVKFLENFNKKDYVRVCSRKPWYRPGLTLRRQSLPSLPKPPPTTLSKPPPTTLPKTPPTTLPKPPPTTLSRPPPTTLPKTPPTTLPKPPPTTLNQTPPRVERDERERERPREREQREQREREREQKEREQREREQREREQKEREQKEREQREREQKEREQKEREQKEREQKEREQKEKREREQERVREQKEKEKELKEREKEKREREKEQREKAREQKERVREKEKEQKEKAREQKEKARQQKEWEQKEREQKETEKEQKEREKEQKEKARAQKEREREQKEREKREKEKEREKDREKEKQREREREKEQDKERKEQEEKDKHHPPPPEKVERRSTGEDRKRAREEKRGVEKKAERPSRARPVKAEPPPKKKKWQKEVASSSESDSSPDGPSEDEAPVRGGKNSRAMREMFRSYVEMLVSTALDPDMIQALEDTDDELYLPPMRKIDSLLNEQKRGLLRRVNMSGQHQEVLHMFPKMTADPLDSGVAKVHLSGECYNRKTLNRVKRSTMPKQQDLKLSTEMCRVYSLYHSLHHYKYHTFLHCKKETDSIEQAAEDPGQEEVVQQCMANQGWLETLYNSFVDLLTLSTKA</sequence>
<reference evidence="1" key="1">
    <citation type="submission" date="2021-05" db="EMBL/GenBank/DDBJ databases">
        <authorList>
            <person name="Pan Q."/>
            <person name="Jouanno E."/>
            <person name="Zahm M."/>
            <person name="Klopp C."/>
            <person name="Cabau C."/>
            <person name="Louis A."/>
            <person name="Berthelot C."/>
            <person name="Parey E."/>
            <person name="Roest Crollius H."/>
            <person name="Montfort J."/>
            <person name="Robinson-Rechavi M."/>
            <person name="Bouchez O."/>
            <person name="Lampietro C."/>
            <person name="Lopez Roques C."/>
            <person name="Donnadieu C."/>
            <person name="Postlethwait J."/>
            <person name="Bobe J."/>
            <person name="Dillon D."/>
            <person name="Chandos A."/>
            <person name="von Hippel F."/>
            <person name="Guiguen Y."/>
        </authorList>
    </citation>
    <scope>NUCLEOTIDE SEQUENCE</scope>
    <source>
        <strain evidence="1">YG-Jan2019</strain>
    </source>
</reference>
<comment type="caution">
    <text evidence="1">The sequence shown here is derived from an EMBL/GenBank/DDBJ whole genome shotgun (WGS) entry which is preliminary data.</text>
</comment>
<organism evidence="1 2">
    <name type="scientific">Dallia pectoralis</name>
    <name type="common">Alaska blackfish</name>
    <dbReference type="NCBI Taxonomy" id="75939"/>
    <lineage>
        <taxon>Eukaryota</taxon>
        <taxon>Metazoa</taxon>
        <taxon>Chordata</taxon>
        <taxon>Craniata</taxon>
        <taxon>Vertebrata</taxon>
        <taxon>Euteleostomi</taxon>
        <taxon>Actinopterygii</taxon>
        <taxon>Neopterygii</taxon>
        <taxon>Teleostei</taxon>
        <taxon>Protacanthopterygii</taxon>
        <taxon>Esociformes</taxon>
        <taxon>Umbridae</taxon>
        <taxon>Dallia</taxon>
    </lineage>
</organism>
<proteinExistence type="predicted"/>
<gene>
    <name evidence="1" type="ORF">DPEC_G00310100</name>
</gene>
<name>A0ACC2FF37_DALPE</name>
<evidence type="ECO:0000313" key="1">
    <source>
        <dbReference type="EMBL" id="KAJ7989979.1"/>
    </source>
</evidence>
<protein>
    <submittedName>
        <fullName evidence="1">Uncharacterized protein</fullName>
    </submittedName>
</protein>
<keyword evidence="2" id="KW-1185">Reference proteome</keyword>